<feature type="transmembrane region" description="Helical" evidence="1">
    <location>
        <begin position="72"/>
        <end position="94"/>
    </location>
</feature>
<reference evidence="2 3" key="1">
    <citation type="journal article" date="2016" name="Nat. Commun.">
        <title>Thousands of microbial genomes shed light on interconnected biogeochemical processes in an aquifer system.</title>
        <authorList>
            <person name="Anantharaman K."/>
            <person name="Brown C.T."/>
            <person name="Hug L.A."/>
            <person name="Sharon I."/>
            <person name="Castelle C.J."/>
            <person name="Probst A.J."/>
            <person name="Thomas B.C."/>
            <person name="Singh A."/>
            <person name="Wilkins M.J."/>
            <person name="Karaoz U."/>
            <person name="Brodie E.L."/>
            <person name="Williams K.H."/>
            <person name="Hubbard S.S."/>
            <person name="Banfield J.F."/>
        </authorList>
    </citation>
    <scope>NUCLEOTIDE SEQUENCE [LARGE SCALE GENOMIC DNA]</scope>
</reference>
<evidence type="ECO:0000313" key="3">
    <source>
        <dbReference type="Proteomes" id="UP000178636"/>
    </source>
</evidence>
<protein>
    <recommendedName>
        <fullName evidence="4">DUF805 domain-containing protein</fullName>
    </recommendedName>
</protein>
<feature type="transmembrane region" description="Helical" evidence="1">
    <location>
        <begin position="136"/>
        <end position="159"/>
    </location>
</feature>
<dbReference type="PANTHER" id="PTHR34980">
    <property type="entry name" value="INNER MEMBRANE PROTEIN-RELATED-RELATED"/>
    <property type="match status" value="1"/>
</dbReference>
<dbReference type="PANTHER" id="PTHR34980:SF3">
    <property type="entry name" value="BLR8105 PROTEIN"/>
    <property type="match status" value="1"/>
</dbReference>
<name>A0A1G2DEF3_9BACT</name>
<evidence type="ECO:0000256" key="1">
    <source>
        <dbReference type="SAM" id="Phobius"/>
    </source>
</evidence>
<keyword evidence="1" id="KW-1133">Transmembrane helix</keyword>
<feature type="transmembrane region" description="Helical" evidence="1">
    <location>
        <begin position="100"/>
        <end position="124"/>
    </location>
</feature>
<dbReference type="AlphaFoldDB" id="A0A1G2DEF3"/>
<keyword evidence="1" id="KW-0472">Membrane</keyword>
<gene>
    <name evidence="2" type="ORF">A3C93_06020</name>
</gene>
<comment type="caution">
    <text evidence="2">The sequence shown here is derived from an EMBL/GenBank/DDBJ whole genome shotgun (WGS) entry which is preliminary data.</text>
</comment>
<dbReference type="InterPro" id="IPR008523">
    <property type="entry name" value="DUF805"/>
</dbReference>
<evidence type="ECO:0008006" key="4">
    <source>
        <dbReference type="Google" id="ProtNLM"/>
    </source>
</evidence>
<feature type="transmembrane region" description="Helical" evidence="1">
    <location>
        <begin position="37"/>
        <end position="60"/>
    </location>
</feature>
<dbReference type="Pfam" id="PF05656">
    <property type="entry name" value="DUF805"/>
    <property type="match status" value="1"/>
</dbReference>
<sequence length="184" mass="20034">MINEQIFQYVAGERTRGATDEVIKSALLAKGWRAEDVSAALLGGAVGATTAPYSGGFSFAHLYEGRLGRMDYFLTGLLLGLAVFLFAAAVFFVLYSSYGLTLTTIILCMIIFLALVLLTLPFSFSLTIRRLHDIGLSGWFCLLGFVPIINILFLALYFIPGKEGANIYGAPPTPRSLVRAMFNT</sequence>
<keyword evidence="1" id="KW-0812">Transmembrane</keyword>
<proteinExistence type="predicted"/>
<dbReference type="EMBL" id="MHLO01000027">
    <property type="protein sequence ID" value="OGZ11966.1"/>
    <property type="molecule type" value="Genomic_DNA"/>
</dbReference>
<dbReference type="GO" id="GO:0005886">
    <property type="term" value="C:plasma membrane"/>
    <property type="evidence" value="ECO:0007669"/>
    <property type="project" value="TreeGrafter"/>
</dbReference>
<evidence type="ECO:0000313" key="2">
    <source>
        <dbReference type="EMBL" id="OGZ11966.1"/>
    </source>
</evidence>
<organism evidence="2 3">
    <name type="scientific">Candidatus Lloydbacteria bacterium RIFCSPHIGHO2_02_FULL_54_17</name>
    <dbReference type="NCBI Taxonomy" id="1798664"/>
    <lineage>
        <taxon>Bacteria</taxon>
        <taxon>Candidatus Lloydiibacteriota</taxon>
    </lineage>
</organism>
<dbReference type="Proteomes" id="UP000178636">
    <property type="component" value="Unassembled WGS sequence"/>
</dbReference>
<accession>A0A1G2DEF3</accession>
<dbReference type="STRING" id="1798664.A3C93_06020"/>